<feature type="binding site" evidence="4">
    <location>
        <position position="102"/>
    </location>
    <ligand>
        <name>substrate</name>
    </ligand>
</feature>
<comment type="caution">
    <text evidence="6">The sequence shown here is derived from an EMBL/GenBank/DDBJ whole genome shotgun (WGS) entry which is preliminary data.</text>
</comment>
<dbReference type="GO" id="GO:0008484">
    <property type="term" value="F:sulfuric ester hydrolase activity"/>
    <property type="evidence" value="ECO:0007669"/>
    <property type="project" value="TreeGrafter"/>
</dbReference>
<feature type="active site" description="Phosphothreonine intermediate" evidence="3">
    <location>
        <position position="81"/>
    </location>
</feature>
<dbReference type="GO" id="GO:0005737">
    <property type="term" value="C:cytoplasm"/>
    <property type="evidence" value="ECO:0007669"/>
    <property type="project" value="TreeGrafter"/>
</dbReference>
<keyword evidence="5" id="KW-0732">Signal</keyword>
<name>A0A923SBI9_9BURK</name>
<evidence type="ECO:0000256" key="4">
    <source>
        <dbReference type="PIRSR" id="PIRSR031924-51"/>
    </source>
</evidence>
<dbReference type="PIRSF" id="PIRSF031924">
    <property type="entry name" value="Pi-irrepressible_AP"/>
    <property type="match status" value="1"/>
</dbReference>
<reference evidence="6" key="1">
    <citation type="submission" date="2020-08" db="EMBL/GenBank/DDBJ databases">
        <title>Ramlibacter sp. USB13 16S ribosomal RNA gene genome sequencing and assembly.</title>
        <authorList>
            <person name="Kang M."/>
        </authorList>
    </citation>
    <scope>NUCLEOTIDE SEQUENCE</scope>
    <source>
        <strain evidence="6">USB13</strain>
    </source>
</reference>
<dbReference type="AlphaFoldDB" id="A0A923SBI9"/>
<dbReference type="RefSeq" id="WP_187075964.1">
    <property type="nucleotide sequence ID" value="NZ_JACORT010000003.1"/>
</dbReference>
<dbReference type="InterPro" id="IPR026263">
    <property type="entry name" value="Alkaline_phosphatase_prok"/>
</dbReference>
<gene>
    <name evidence="6" type="ORF">H8N03_09730</name>
</gene>
<keyword evidence="1" id="KW-0479">Metal-binding</keyword>
<feature type="signal peptide" evidence="5">
    <location>
        <begin position="1"/>
        <end position="26"/>
    </location>
</feature>
<dbReference type="PANTHER" id="PTHR45953">
    <property type="entry name" value="IDURONATE 2-SULFATASE"/>
    <property type="match status" value="1"/>
</dbReference>
<dbReference type="GO" id="GO:0004035">
    <property type="term" value="F:alkaline phosphatase activity"/>
    <property type="evidence" value="ECO:0007669"/>
    <property type="project" value="InterPro"/>
</dbReference>
<dbReference type="GO" id="GO:0046872">
    <property type="term" value="F:metal ion binding"/>
    <property type="evidence" value="ECO:0007669"/>
    <property type="project" value="UniProtKB-KW"/>
</dbReference>
<sequence length="543" mass="58351">MRIAPLLRAWIALALAAWLAASPAFAATERPRLVVLFVVDGLPQRQVAAYRDQLAPDGLARFLARGASFEQAHYGYAFTVTAAGHATLLTGAYPHRTGIIGNQWLDIATGQQVYCTGDPLAEYIGHLTDPLDGTSPRNLKVETLGDVLRKAEPRAKVLAVSGKDRGAILPAGHAGTAYMYMSDSGGFASSSYYMREHPGWVQAFNGAKPADRFFHAEWKPLLAEEAYARSLPDNQPWFPRPGRLPMKMGAADEAPGPKFYGALLASPFADALTLDFARAAIAGEKLGADDVPDILAISLSGHDYVNHQWSAESRLSHDHLLHLDRLLQAFFADLDRTVGRDRYLAVLTADHGFMPAPEVSQARGLSAGRLSGSQLLAAVNAALEKRFDAPRLVQAMSASALVIDRKQLAARGLALDAVADAAREALLAQPPIAAAYTRRELASGSRAGAPLFEAMRNTWHPDVSGDVQYALQPYWMFGNAGSTHGSPYEYDTHVPLLAWGPSWVHAGPRDARAEIADIAPTLAGILGIPAPAGNQGKPLRLAR</sequence>
<dbReference type="InterPro" id="IPR002591">
    <property type="entry name" value="Phosphodiest/P_Trfase"/>
</dbReference>
<evidence type="ECO:0000256" key="1">
    <source>
        <dbReference type="ARBA" id="ARBA00022723"/>
    </source>
</evidence>
<dbReference type="InterPro" id="IPR017850">
    <property type="entry name" value="Alkaline_phosphatase_core_sf"/>
</dbReference>
<dbReference type="EMBL" id="JACORT010000003">
    <property type="protein sequence ID" value="MBC5783223.1"/>
    <property type="molecule type" value="Genomic_DNA"/>
</dbReference>
<evidence type="ECO:0000256" key="3">
    <source>
        <dbReference type="PIRSR" id="PIRSR031924-50"/>
    </source>
</evidence>
<proteinExistence type="predicted"/>
<dbReference type="CDD" id="cd16016">
    <property type="entry name" value="AP-SPAP"/>
    <property type="match status" value="1"/>
</dbReference>
<evidence type="ECO:0000256" key="2">
    <source>
        <dbReference type="ARBA" id="ARBA00022801"/>
    </source>
</evidence>
<dbReference type="PANTHER" id="PTHR45953:SF1">
    <property type="entry name" value="IDURONATE 2-SULFATASE"/>
    <property type="match status" value="1"/>
</dbReference>
<dbReference type="Pfam" id="PF01663">
    <property type="entry name" value="Phosphodiest"/>
    <property type="match status" value="1"/>
</dbReference>
<protein>
    <submittedName>
        <fullName evidence="6">Alkaline phosphatase family protein</fullName>
    </submittedName>
</protein>
<evidence type="ECO:0000313" key="7">
    <source>
        <dbReference type="Proteomes" id="UP000608513"/>
    </source>
</evidence>
<dbReference type="Proteomes" id="UP000608513">
    <property type="component" value="Unassembled WGS sequence"/>
</dbReference>
<keyword evidence="7" id="KW-1185">Reference proteome</keyword>
<keyword evidence="3" id="KW-0597">Phosphoprotein</keyword>
<evidence type="ECO:0000256" key="5">
    <source>
        <dbReference type="SAM" id="SignalP"/>
    </source>
</evidence>
<accession>A0A923SBI9</accession>
<evidence type="ECO:0000313" key="6">
    <source>
        <dbReference type="EMBL" id="MBC5783223.1"/>
    </source>
</evidence>
<dbReference type="Gene3D" id="3.40.720.10">
    <property type="entry name" value="Alkaline Phosphatase, subunit A"/>
    <property type="match status" value="1"/>
</dbReference>
<feature type="chain" id="PRO_5037756780" evidence="5">
    <location>
        <begin position="27"/>
        <end position="543"/>
    </location>
</feature>
<keyword evidence="2" id="KW-0378">Hydrolase</keyword>
<organism evidence="6 7">
    <name type="scientific">Ramlibacter cellulosilyticus</name>
    <dbReference type="NCBI Taxonomy" id="2764187"/>
    <lineage>
        <taxon>Bacteria</taxon>
        <taxon>Pseudomonadati</taxon>
        <taxon>Pseudomonadota</taxon>
        <taxon>Betaproteobacteria</taxon>
        <taxon>Burkholderiales</taxon>
        <taxon>Comamonadaceae</taxon>
        <taxon>Ramlibacter</taxon>
    </lineage>
</organism>
<feature type="binding site" evidence="4">
    <location>
        <begin position="163"/>
        <end position="165"/>
    </location>
    <ligand>
        <name>substrate</name>
    </ligand>
</feature>
<dbReference type="Gene3D" id="3.30.1360.150">
    <property type="match status" value="1"/>
</dbReference>
<dbReference type="SUPFAM" id="SSF53649">
    <property type="entry name" value="Alkaline phosphatase-like"/>
    <property type="match status" value="1"/>
</dbReference>